<dbReference type="InterPro" id="IPR008928">
    <property type="entry name" value="6-hairpin_glycosidase_sf"/>
</dbReference>
<dbReference type="OrthoDB" id="200349at2759"/>
<proteinExistence type="inferred from homology"/>
<accession>A0A6G1KGS3</accession>
<evidence type="ECO:0000259" key="6">
    <source>
        <dbReference type="Pfam" id="PF03632"/>
    </source>
</evidence>
<dbReference type="Pfam" id="PF03632">
    <property type="entry name" value="Glyco_hydro_65m"/>
    <property type="match status" value="1"/>
</dbReference>
<dbReference type="GO" id="GO:0009277">
    <property type="term" value="C:fungal-type cell wall"/>
    <property type="evidence" value="ECO:0007669"/>
    <property type="project" value="TreeGrafter"/>
</dbReference>
<dbReference type="Gene3D" id="2.70.98.40">
    <property type="entry name" value="Glycoside hydrolase, family 65, N-terminal domain"/>
    <property type="match status" value="1"/>
</dbReference>
<dbReference type="GO" id="GO:0005993">
    <property type="term" value="P:trehalose catabolic process"/>
    <property type="evidence" value="ECO:0007669"/>
    <property type="project" value="TreeGrafter"/>
</dbReference>
<keyword evidence="5" id="KW-0325">Glycoprotein</keyword>
<evidence type="ECO:0000313" key="8">
    <source>
        <dbReference type="EMBL" id="KAF2712049.1"/>
    </source>
</evidence>
<dbReference type="InterPro" id="IPR011013">
    <property type="entry name" value="Gal_mutarotase_sf_dom"/>
</dbReference>
<dbReference type="Gene3D" id="1.50.10.10">
    <property type="match status" value="1"/>
</dbReference>
<gene>
    <name evidence="8" type="ORF">K504DRAFT_193927</name>
</gene>
<dbReference type="InterPro" id="IPR037018">
    <property type="entry name" value="GH65_N"/>
</dbReference>
<dbReference type="GO" id="GO:0004555">
    <property type="term" value="F:alpha,alpha-trehalase activity"/>
    <property type="evidence" value="ECO:0007669"/>
    <property type="project" value="UniProtKB-EC"/>
</dbReference>
<evidence type="ECO:0000256" key="2">
    <source>
        <dbReference type="ARBA" id="ARBA00006768"/>
    </source>
</evidence>
<evidence type="ECO:0000256" key="5">
    <source>
        <dbReference type="ARBA" id="ARBA00023180"/>
    </source>
</evidence>
<dbReference type="InterPro" id="IPR005195">
    <property type="entry name" value="Glyco_hydro_65_M"/>
</dbReference>
<dbReference type="SUPFAM" id="SSF74650">
    <property type="entry name" value="Galactose mutarotase-like"/>
    <property type="match status" value="1"/>
</dbReference>
<evidence type="ECO:0000256" key="3">
    <source>
        <dbReference type="ARBA" id="ARBA00012757"/>
    </source>
</evidence>
<name>A0A6G1KGS3_9PLEO</name>
<dbReference type="FunFam" id="1.50.10.10:FF:000032">
    <property type="entry name" value="Vacuolar acid trehalase"/>
    <property type="match status" value="1"/>
</dbReference>
<evidence type="ECO:0000259" key="7">
    <source>
        <dbReference type="Pfam" id="PF03636"/>
    </source>
</evidence>
<keyword evidence="9" id="KW-1185">Reference proteome</keyword>
<dbReference type="PANTHER" id="PTHR11051:SF8">
    <property type="entry name" value="PROTEIN-GLUCOSYLGALACTOSYLHYDROXYLYSINE GLUCOSIDASE"/>
    <property type="match status" value="1"/>
</dbReference>
<organism evidence="8 9">
    <name type="scientific">Pleomassaria siparia CBS 279.74</name>
    <dbReference type="NCBI Taxonomy" id="1314801"/>
    <lineage>
        <taxon>Eukaryota</taxon>
        <taxon>Fungi</taxon>
        <taxon>Dikarya</taxon>
        <taxon>Ascomycota</taxon>
        <taxon>Pezizomycotina</taxon>
        <taxon>Dothideomycetes</taxon>
        <taxon>Pleosporomycetidae</taxon>
        <taxon>Pleosporales</taxon>
        <taxon>Pleomassariaceae</taxon>
        <taxon>Pleomassaria</taxon>
    </lineage>
</organism>
<dbReference type="InterPro" id="IPR005196">
    <property type="entry name" value="Glyco_hydro_65_N"/>
</dbReference>
<dbReference type="SUPFAM" id="SSF48208">
    <property type="entry name" value="Six-hairpin glycosidases"/>
    <property type="match status" value="1"/>
</dbReference>
<dbReference type="Proteomes" id="UP000799428">
    <property type="component" value="Unassembled WGS sequence"/>
</dbReference>
<reference evidence="8" key="1">
    <citation type="journal article" date="2020" name="Stud. Mycol.">
        <title>101 Dothideomycetes genomes: a test case for predicting lifestyles and emergence of pathogens.</title>
        <authorList>
            <person name="Haridas S."/>
            <person name="Albert R."/>
            <person name="Binder M."/>
            <person name="Bloem J."/>
            <person name="Labutti K."/>
            <person name="Salamov A."/>
            <person name="Andreopoulos B."/>
            <person name="Baker S."/>
            <person name="Barry K."/>
            <person name="Bills G."/>
            <person name="Bluhm B."/>
            <person name="Cannon C."/>
            <person name="Castanera R."/>
            <person name="Culley D."/>
            <person name="Daum C."/>
            <person name="Ezra D."/>
            <person name="Gonzalez J."/>
            <person name="Henrissat B."/>
            <person name="Kuo A."/>
            <person name="Liang C."/>
            <person name="Lipzen A."/>
            <person name="Lutzoni F."/>
            <person name="Magnuson J."/>
            <person name="Mondo S."/>
            <person name="Nolan M."/>
            <person name="Ohm R."/>
            <person name="Pangilinan J."/>
            <person name="Park H.-J."/>
            <person name="Ramirez L."/>
            <person name="Alfaro M."/>
            <person name="Sun H."/>
            <person name="Tritt A."/>
            <person name="Yoshinaga Y."/>
            <person name="Zwiers L.-H."/>
            <person name="Turgeon B."/>
            <person name="Goodwin S."/>
            <person name="Spatafora J."/>
            <person name="Crous P."/>
            <person name="Grigoriev I."/>
        </authorList>
    </citation>
    <scope>NUCLEOTIDE SEQUENCE</scope>
    <source>
        <strain evidence="8">CBS 279.74</strain>
    </source>
</reference>
<dbReference type="EMBL" id="MU005766">
    <property type="protein sequence ID" value="KAF2712049.1"/>
    <property type="molecule type" value="Genomic_DNA"/>
</dbReference>
<dbReference type="EC" id="3.2.1.28" evidence="3"/>
<comment type="similarity">
    <text evidence="2">Belongs to the glycosyl hydrolase 65 family.</text>
</comment>
<sequence>MRVQVAAICTILASITPIVYAINTQTRYRHVFWDDDNWIITTDKLQAGIYQSRMSLANGYLGINVAAVGPFFEVDLPLKNQPVKNGWPLFGQRQTFATIAGFYDEQGTTSQTNYPWLDQYGGESVISGVPHWSGLVVEAHGAILNASVNPAHIIDFSSTLDVAAGLLGWRFSWTPGGSHEPIHLHYTMFVHKLHVNQAAVELKLTASRDTNVTVYDVLDGDCALRTEFVEKKFEKDSPTIWTAVRPSNVPKAAAYIYSTLRGNECVDWDSRTEATAVIFSDNVSSISQSVDLRLVAGETGAISKYIGAASSDAFSDPRTTARVASISGAEKGFVKLLHTHILEWEHILPRHSVDRYTFPNGSLGKDCNVQELHIAAVSTPFHILQNTVGPNAIAAAGNNTHLNIHSIPVCGLGSDCYGGLIFWDAEVWIAPGLQLSHPDHVQQVINYRVDKFPQAQENMNMAYSSSQNRTGQFSPGGAVYPWTSGRHGNCTGTGPCFDYEYHLMGDIGISFINHLVVTGDEGYFKETLLPIYNAIAYFYGEVLTYNSTSDTYSLLNATDPDEYANNVNNAAFTTALIQKHLNSTNMLNAWAGLPHNDSWAEMVSKMRLPTHEEAGIILEYNGMQGDISVKQADIVLIDDLLHYDNPYSLANLDYYAAKQSPNGPGMTYGAFSIVANGISPSGCSSYTYNLYSTQPYVRNPWFQFSEQLNDDFTSNGGTNPAFPFLTGMGGANRVAIFGSRI</sequence>
<dbReference type="AlphaFoldDB" id="A0A6G1KGS3"/>
<feature type="domain" description="Glycoside hydrolase family 65 central catalytic" evidence="6">
    <location>
        <begin position="397"/>
        <end position="622"/>
    </location>
</feature>
<dbReference type="PANTHER" id="PTHR11051">
    <property type="entry name" value="GLYCOSYL HYDROLASE-RELATED"/>
    <property type="match status" value="1"/>
</dbReference>
<evidence type="ECO:0000313" key="9">
    <source>
        <dbReference type="Proteomes" id="UP000799428"/>
    </source>
</evidence>
<dbReference type="InterPro" id="IPR012341">
    <property type="entry name" value="6hp_glycosidase-like_sf"/>
</dbReference>
<feature type="domain" description="Glycoside hydrolase family 65 N-terminal" evidence="7">
    <location>
        <begin position="43"/>
        <end position="312"/>
    </location>
</feature>
<dbReference type="Pfam" id="PF03636">
    <property type="entry name" value="Glyco_hydro_65N"/>
    <property type="match status" value="1"/>
</dbReference>
<evidence type="ECO:0000256" key="1">
    <source>
        <dbReference type="ARBA" id="ARBA00001576"/>
    </source>
</evidence>
<keyword evidence="4 8" id="KW-0378">Hydrolase</keyword>
<evidence type="ECO:0000256" key="4">
    <source>
        <dbReference type="ARBA" id="ARBA00022801"/>
    </source>
</evidence>
<comment type="catalytic activity">
    <reaction evidence="1">
        <text>alpha,alpha-trehalose + H2O = alpha-D-glucose + beta-D-glucose</text>
        <dbReference type="Rhea" id="RHEA:32675"/>
        <dbReference type="ChEBI" id="CHEBI:15377"/>
        <dbReference type="ChEBI" id="CHEBI:15903"/>
        <dbReference type="ChEBI" id="CHEBI:16551"/>
        <dbReference type="ChEBI" id="CHEBI:17925"/>
        <dbReference type="EC" id="3.2.1.28"/>
    </reaction>
</comment>
<protein>
    <recommendedName>
        <fullName evidence="3">alpha,alpha-trehalase</fullName>
        <ecNumber evidence="3">3.2.1.28</ecNumber>
    </recommendedName>
</protein>
<dbReference type="GO" id="GO:0030246">
    <property type="term" value="F:carbohydrate binding"/>
    <property type="evidence" value="ECO:0007669"/>
    <property type="project" value="InterPro"/>
</dbReference>